<dbReference type="Pfam" id="PF07727">
    <property type="entry name" value="RVT_2"/>
    <property type="match status" value="1"/>
</dbReference>
<evidence type="ECO:0000256" key="1">
    <source>
        <dbReference type="ARBA" id="ARBA00022723"/>
    </source>
</evidence>
<feature type="domain" description="Reverse transcriptase Ty1/copia-type" evidence="4">
    <location>
        <begin position="583"/>
        <end position="690"/>
    </location>
</feature>
<dbReference type="SUPFAM" id="SSF53098">
    <property type="entry name" value="Ribonuclease H-like"/>
    <property type="match status" value="1"/>
</dbReference>
<proteinExistence type="predicted"/>
<dbReference type="InterPro" id="IPR013103">
    <property type="entry name" value="RVT_2"/>
</dbReference>
<keyword evidence="2" id="KW-0378">Hydrolase</keyword>
<dbReference type="Gene3D" id="3.30.420.10">
    <property type="entry name" value="Ribonuclease H-like superfamily/Ribonuclease H"/>
    <property type="match status" value="1"/>
</dbReference>
<dbReference type="AlphaFoldDB" id="A0A6L2KTH9"/>
<evidence type="ECO:0000313" key="5">
    <source>
        <dbReference type="EMBL" id="GEU51947.1"/>
    </source>
</evidence>
<dbReference type="EMBL" id="BKCJ010002944">
    <property type="protein sequence ID" value="GEU51947.1"/>
    <property type="molecule type" value="Genomic_DNA"/>
</dbReference>
<organism evidence="5">
    <name type="scientific">Tanacetum cinerariifolium</name>
    <name type="common">Dalmatian daisy</name>
    <name type="synonym">Chrysanthemum cinerariifolium</name>
    <dbReference type="NCBI Taxonomy" id="118510"/>
    <lineage>
        <taxon>Eukaryota</taxon>
        <taxon>Viridiplantae</taxon>
        <taxon>Streptophyta</taxon>
        <taxon>Embryophyta</taxon>
        <taxon>Tracheophyta</taxon>
        <taxon>Spermatophyta</taxon>
        <taxon>Magnoliopsida</taxon>
        <taxon>eudicotyledons</taxon>
        <taxon>Gunneridae</taxon>
        <taxon>Pentapetalae</taxon>
        <taxon>asterids</taxon>
        <taxon>campanulids</taxon>
        <taxon>Asterales</taxon>
        <taxon>Asteraceae</taxon>
        <taxon>Asteroideae</taxon>
        <taxon>Anthemideae</taxon>
        <taxon>Anthemidinae</taxon>
        <taxon>Tanacetum</taxon>
    </lineage>
</organism>
<gene>
    <name evidence="5" type="ORF">Tci_023925</name>
</gene>
<evidence type="ECO:0000259" key="4">
    <source>
        <dbReference type="Pfam" id="PF07727"/>
    </source>
</evidence>
<evidence type="ECO:0000256" key="3">
    <source>
        <dbReference type="SAM" id="MobiDB-lite"/>
    </source>
</evidence>
<accession>A0A6L2KTH9</accession>
<dbReference type="PANTHER" id="PTHR42648:SF18">
    <property type="entry name" value="RETROTRANSPOSON, UNCLASSIFIED-LIKE PROTEIN"/>
    <property type="match status" value="1"/>
</dbReference>
<dbReference type="InterPro" id="IPR039537">
    <property type="entry name" value="Retrotran_Ty1/copia-like"/>
</dbReference>
<protein>
    <submittedName>
        <fullName evidence="5">Retrovirus-related Pol polyprotein from transposon TNT 1-94</fullName>
    </submittedName>
</protein>
<feature type="region of interest" description="Disordered" evidence="3">
    <location>
        <begin position="197"/>
        <end position="223"/>
    </location>
</feature>
<dbReference type="InterPro" id="IPR012337">
    <property type="entry name" value="RNaseH-like_sf"/>
</dbReference>
<dbReference type="GO" id="GO:0046872">
    <property type="term" value="F:metal ion binding"/>
    <property type="evidence" value="ECO:0007669"/>
    <property type="project" value="UniProtKB-KW"/>
</dbReference>
<evidence type="ECO:0000256" key="2">
    <source>
        <dbReference type="ARBA" id="ARBA00022801"/>
    </source>
</evidence>
<dbReference type="PANTHER" id="PTHR42648">
    <property type="entry name" value="TRANSPOSASE, PUTATIVE-RELATED"/>
    <property type="match status" value="1"/>
</dbReference>
<dbReference type="GO" id="GO:0016787">
    <property type="term" value="F:hydrolase activity"/>
    <property type="evidence" value="ECO:0007669"/>
    <property type="project" value="UniProtKB-KW"/>
</dbReference>
<dbReference type="InterPro" id="IPR036397">
    <property type="entry name" value="RNaseH_sf"/>
</dbReference>
<dbReference type="GO" id="GO:0003676">
    <property type="term" value="F:nucleic acid binding"/>
    <property type="evidence" value="ECO:0007669"/>
    <property type="project" value="InterPro"/>
</dbReference>
<comment type="caution">
    <text evidence="5">The sequence shown here is derived from an EMBL/GenBank/DDBJ whole genome shotgun (WGS) entry which is preliminary data.</text>
</comment>
<sequence length="749" mass="84468">MQNFEDIPDLTTAIDMTLALIAKAFTLNITTLTNNNQRSSSNPSNMHIAQPGMNIDQDCNTSILIDIPGEANLGNKEISWIKSNDGGNIVDGVKIISGVIGSGGGIELAEGNGNGINATAADCSRGKAGIHCTQEEFEFMAAADAYEETKRVKLNYTSKDTLQQAFISGTQSDNAPVYDSDRSTEIKRLQAQLGDLKDVKRTTRTRRPLPRNNPKNDKAPFKSKSSQLLNNLEKIDDATPLSSNKMLKNYDKEDLEVLWRFVKDRFKKVKPVDHMDSFLLHNLKTMFEHYVKDNGRIVRIKSLHQVSVVKLLYDHLLSYHIKMDSIIPLGQKNTLAEYMILSGADNRPPNVGQGPVTRTKKYVELYVAEKIQADSVMKATNIILQGDDLIVCLNKAMAFLTVVASSSGHARVVKCYNYQGEGHMARQCTQLKRPRNAAWYKDKTMLAEAQEAEQILDEEQLSFLADPGNGVVERRNRILIEAARTMLIFSKASLFFWAKAINTACYTQNRSLFRLRYNKTSYELMQDKKPNLSFFHVFGSLCYPTNDNEDLVPVAAAPRAVDLANTPVSTSINQDAPPTNKVMLIKLKWIYKVKIDEFGRLLKNKARLVGQGFRKEEGIDFEESFALVARIEAIRIFVANAANKNMMIFQMVVKMAFLNGELKEEVYVSQPEGFVDQDNPFHVYKLKRLFTVSNMHYMHGKPTENHLNAVKRFFRCLKGTINMRLWYSKDTGMSLTAYEKCKSRVVSGH</sequence>
<reference evidence="5" key="1">
    <citation type="journal article" date="2019" name="Sci. Rep.">
        <title>Draft genome of Tanacetum cinerariifolium, the natural source of mosquito coil.</title>
        <authorList>
            <person name="Yamashiro T."/>
            <person name="Shiraishi A."/>
            <person name="Satake H."/>
            <person name="Nakayama K."/>
        </authorList>
    </citation>
    <scope>NUCLEOTIDE SEQUENCE</scope>
</reference>
<keyword evidence="1" id="KW-0479">Metal-binding</keyword>
<name>A0A6L2KTH9_TANCI</name>